<accession>A0A7C2UQZ0</accession>
<comment type="similarity">
    <text evidence="2">Belongs to the binding-protein-dependent transport system permease family. FecCD subfamily.</text>
</comment>
<keyword evidence="4" id="KW-1003">Cell membrane</keyword>
<dbReference type="GO" id="GO:0033214">
    <property type="term" value="P:siderophore-iron import into cell"/>
    <property type="evidence" value="ECO:0007669"/>
    <property type="project" value="TreeGrafter"/>
</dbReference>
<evidence type="ECO:0000256" key="6">
    <source>
        <dbReference type="ARBA" id="ARBA00022989"/>
    </source>
</evidence>
<evidence type="ECO:0000256" key="5">
    <source>
        <dbReference type="ARBA" id="ARBA00022692"/>
    </source>
</evidence>
<evidence type="ECO:0000256" key="2">
    <source>
        <dbReference type="ARBA" id="ARBA00007935"/>
    </source>
</evidence>
<evidence type="ECO:0000256" key="1">
    <source>
        <dbReference type="ARBA" id="ARBA00004651"/>
    </source>
</evidence>
<organism evidence="9">
    <name type="scientific">Fervidicoccus fontis</name>
    <dbReference type="NCBI Taxonomy" id="683846"/>
    <lineage>
        <taxon>Archaea</taxon>
        <taxon>Thermoproteota</taxon>
        <taxon>Thermoprotei</taxon>
        <taxon>Fervidicoccales</taxon>
        <taxon>Fervidicoccaceae</taxon>
        <taxon>Fervidicoccus</taxon>
    </lineage>
</organism>
<evidence type="ECO:0000256" key="8">
    <source>
        <dbReference type="SAM" id="Phobius"/>
    </source>
</evidence>
<dbReference type="PANTHER" id="PTHR30472">
    <property type="entry name" value="FERRIC ENTEROBACTIN TRANSPORT SYSTEM PERMEASE PROTEIN"/>
    <property type="match status" value="1"/>
</dbReference>
<dbReference type="InterPro" id="IPR000522">
    <property type="entry name" value="ABC_transptr_permease_BtuC"/>
</dbReference>
<comment type="caution">
    <text evidence="9">The sequence shown here is derived from an EMBL/GenBank/DDBJ whole genome shotgun (WGS) entry which is preliminary data.</text>
</comment>
<feature type="non-terminal residue" evidence="9">
    <location>
        <position position="1"/>
    </location>
</feature>
<dbReference type="EMBL" id="DSFE01000070">
    <property type="protein sequence ID" value="HEU97845.1"/>
    <property type="molecule type" value="Genomic_DNA"/>
</dbReference>
<reference evidence="9" key="1">
    <citation type="journal article" date="2020" name="mSystems">
        <title>Genome- and Community-Level Interaction Insights into Carbon Utilization and Element Cycling Functions of Hydrothermarchaeota in Hydrothermal Sediment.</title>
        <authorList>
            <person name="Zhou Z."/>
            <person name="Liu Y."/>
            <person name="Xu W."/>
            <person name="Pan J."/>
            <person name="Luo Z.H."/>
            <person name="Li M."/>
        </authorList>
    </citation>
    <scope>NUCLEOTIDE SEQUENCE [LARGE SCALE GENOMIC DNA]</scope>
    <source>
        <strain evidence="9">SpSt-1259</strain>
    </source>
</reference>
<feature type="transmembrane region" description="Helical" evidence="8">
    <location>
        <begin position="61"/>
        <end position="77"/>
    </location>
</feature>
<proteinExistence type="inferred from homology"/>
<dbReference type="Pfam" id="PF01032">
    <property type="entry name" value="FecCD"/>
    <property type="match status" value="1"/>
</dbReference>
<evidence type="ECO:0000256" key="4">
    <source>
        <dbReference type="ARBA" id="ARBA00022475"/>
    </source>
</evidence>
<feature type="transmembrane region" description="Helical" evidence="8">
    <location>
        <begin position="6"/>
        <end position="25"/>
    </location>
</feature>
<evidence type="ECO:0000256" key="7">
    <source>
        <dbReference type="ARBA" id="ARBA00023136"/>
    </source>
</evidence>
<dbReference type="GO" id="GO:0005886">
    <property type="term" value="C:plasma membrane"/>
    <property type="evidence" value="ECO:0007669"/>
    <property type="project" value="UniProtKB-SubCell"/>
</dbReference>
<name>A0A7C2UQZ0_9CREN</name>
<dbReference type="Gene3D" id="1.10.3470.10">
    <property type="entry name" value="ABC transporter involved in vitamin B12 uptake, BtuC"/>
    <property type="match status" value="1"/>
</dbReference>
<dbReference type="AlphaFoldDB" id="A0A7C2UQZ0"/>
<dbReference type="GO" id="GO:0022857">
    <property type="term" value="F:transmembrane transporter activity"/>
    <property type="evidence" value="ECO:0007669"/>
    <property type="project" value="InterPro"/>
</dbReference>
<evidence type="ECO:0000313" key="9">
    <source>
        <dbReference type="EMBL" id="HEU97845.1"/>
    </source>
</evidence>
<dbReference type="Proteomes" id="UP000885664">
    <property type="component" value="Unassembled WGS sequence"/>
</dbReference>
<keyword evidence="6 8" id="KW-1133">Transmembrane helix</keyword>
<keyword evidence="7 8" id="KW-0472">Membrane</keyword>
<dbReference type="PANTHER" id="PTHR30472:SF70">
    <property type="entry name" value="MOLYBDATE IMPORT SYSTEM PERMEASE PROTEIN MOLB"/>
    <property type="match status" value="1"/>
</dbReference>
<protein>
    <submittedName>
        <fullName evidence="9">Iron ABC transporter permease</fullName>
    </submittedName>
</protein>
<feature type="transmembrane region" description="Helical" evidence="8">
    <location>
        <begin position="37"/>
        <end position="55"/>
    </location>
</feature>
<keyword evidence="3" id="KW-0813">Transport</keyword>
<sequence>AASTVVAGIIGWIGLVIPHISRMLFGESNRYTIPGSAVVGAIFLLFVDTISRAVLPTELPLEVLTSFVGVPFFAYLLRRRIYHGWS</sequence>
<keyword evidence="5 8" id="KW-0812">Transmembrane</keyword>
<gene>
    <name evidence="9" type="ORF">ENO36_03195</name>
</gene>
<dbReference type="SUPFAM" id="SSF81345">
    <property type="entry name" value="ABC transporter involved in vitamin B12 uptake, BtuC"/>
    <property type="match status" value="1"/>
</dbReference>
<comment type="subcellular location">
    <subcellularLocation>
        <location evidence="1">Cell membrane</location>
        <topology evidence="1">Multi-pass membrane protein</topology>
    </subcellularLocation>
</comment>
<dbReference type="InterPro" id="IPR037294">
    <property type="entry name" value="ABC_BtuC-like"/>
</dbReference>
<evidence type="ECO:0000256" key="3">
    <source>
        <dbReference type="ARBA" id="ARBA00022448"/>
    </source>
</evidence>